<keyword evidence="13" id="KW-1185">Reference proteome</keyword>
<comment type="subcellular location">
    <subcellularLocation>
        <location evidence="2">Cytoplasm</location>
    </subcellularLocation>
    <subcellularLocation>
        <location evidence="1">Nucleus</location>
    </subcellularLocation>
</comment>
<dbReference type="InterPro" id="IPR036322">
    <property type="entry name" value="WD40_repeat_dom_sf"/>
</dbReference>
<dbReference type="SMART" id="SM00320">
    <property type="entry name" value="WD40"/>
    <property type="match status" value="11"/>
</dbReference>
<keyword evidence="8" id="KW-0819">tRNA processing</keyword>
<evidence type="ECO:0000313" key="13">
    <source>
        <dbReference type="Proteomes" id="UP001307889"/>
    </source>
</evidence>
<keyword evidence="7 11" id="KW-0853">WD repeat</keyword>
<dbReference type="SUPFAM" id="SSF50978">
    <property type="entry name" value="WD40 repeat-like"/>
    <property type="match status" value="3"/>
</dbReference>
<evidence type="ECO:0000256" key="9">
    <source>
        <dbReference type="ARBA" id="ARBA00022737"/>
    </source>
</evidence>
<keyword evidence="10" id="KW-0539">Nucleus</keyword>
<dbReference type="PANTHER" id="PTHR44111:SF1">
    <property type="entry name" value="ELONGATOR COMPLEX PROTEIN 2"/>
    <property type="match status" value="1"/>
</dbReference>
<dbReference type="Proteomes" id="UP001307889">
    <property type="component" value="Chromosome 16"/>
</dbReference>
<dbReference type="PROSITE" id="PS50294">
    <property type="entry name" value="WD_REPEATS_REGION"/>
    <property type="match status" value="1"/>
</dbReference>
<dbReference type="Pfam" id="PF00400">
    <property type="entry name" value="WD40"/>
    <property type="match status" value="7"/>
</dbReference>
<sequence>MGQELVFEELVAKVTKLEFFNFIYGTIENEMLQDARCFNRYEEMVTDHQTAMGSGPVVLSYVSAGCNLTPRTLDWLGSHNLIAYGSHSSVHIYKPEDSESNGGKVIQTLCGHKNRVNAVRWLNTLGESRAVVPEIATASSDSMVRVWSLVDGEFANTSIIKGHDGAVTDLTGLFMSESNALAIVASAGTDFSIKLWKRNALGDNFSLLDSINLKSSLCVALEVSALPGLERDVALLAISTENLGIQLYSVSIRSAGTNSTTKLATLTGHEDWVRGLSFTPFIDSTDMFLASSSQDTTVRIWKFSRTVGPLEETADANDPDEFRMEKKSFCLDNQTFSVTLETVLIGHEGWVYASKWVPSTTKAADLQLMTFSFDHTIILWSPDPGSGGVWLERARLGNVGGEALGFLGGAIGPDGRSVVAHSHQGSLSLWQLVTSEAEEGRWCPRPICGGHFGEVTDIAWEKNGHYLLSVSADQTTRLHAQWTTSNASEKNWYELARPQIHGYSMNSIATLPDFKFVSAADEKVARAFAAPFNTLENLRLLSGVEIPSEAFGNSSEPVGATVPALGLSNKAVYTERSDGVESKNDIVSFSRQYLNEPPTDDFLSQNSLWPEIMKLYGHGYDVYSVAASNKGRYVATACKATSSEHARLILWNTSNWEKEQHFEGSGHTLTVTQMCFSPDDRFLLSVSRDRNWAVHVAQEAGDSVSPYRLLASSDKKTGVHLRIIWSCCWSSDSRLFATASREGVCAVWSAERLASAAGVGQSSEGVAIATKDWLADQPKTFEEPVTAVEFSPGTIQSNDSRSARLLAVGTDSGRVHLCSFEIGADEPWSILHTIENLHSSTISQLSFRPKSSEDGKLTLASSSHDHSVKLFTIRPSLFVNSG</sequence>
<gene>
    <name evidence="12" type="ORF">NTJ_16121</name>
</gene>
<evidence type="ECO:0000256" key="3">
    <source>
        <dbReference type="ARBA" id="ARBA00005043"/>
    </source>
</evidence>
<feature type="repeat" description="WD" evidence="11">
    <location>
        <begin position="109"/>
        <end position="157"/>
    </location>
</feature>
<comment type="pathway">
    <text evidence="3">tRNA modification; 5-methoxycarbonylmethyl-2-thiouridine-tRNA biosynthesis.</text>
</comment>
<evidence type="ECO:0000256" key="7">
    <source>
        <dbReference type="ARBA" id="ARBA00022574"/>
    </source>
</evidence>
<evidence type="ECO:0000256" key="5">
    <source>
        <dbReference type="ARBA" id="ARBA00020267"/>
    </source>
</evidence>
<evidence type="ECO:0000256" key="2">
    <source>
        <dbReference type="ARBA" id="ARBA00004496"/>
    </source>
</evidence>
<evidence type="ECO:0000256" key="8">
    <source>
        <dbReference type="ARBA" id="ARBA00022694"/>
    </source>
</evidence>
<protein>
    <recommendedName>
        <fullName evidence="5">Elongator complex protein 2</fullName>
    </recommendedName>
</protein>
<keyword evidence="6" id="KW-0963">Cytoplasm</keyword>
<evidence type="ECO:0000313" key="12">
    <source>
        <dbReference type="EMBL" id="BET03304.1"/>
    </source>
</evidence>
<dbReference type="Gene3D" id="2.130.10.10">
    <property type="entry name" value="YVTN repeat-like/Quinoprotein amine dehydrogenase"/>
    <property type="match status" value="5"/>
</dbReference>
<keyword evidence="9" id="KW-0677">Repeat</keyword>
<comment type="similarity">
    <text evidence="4">Belongs to the WD repeat ELP2 family.</text>
</comment>
<proteinExistence type="inferred from homology"/>
<evidence type="ECO:0000256" key="4">
    <source>
        <dbReference type="ARBA" id="ARBA00005881"/>
    </source>
</evidence>
<reference evidence="12 13" key="1">
    <citation type="submission" date="2023-09" db="EMBL/GenBank/DDBJ databases">
        <title>Nesidiocoris tenuis whole genome shotgun sequence.</title>
        <authorList>
            <person name="Shibata T."/>
            <person name="Shimoda M."/>
            <person name="Kobayashi T."/>
            <person name="Uehara T."/>
        </authorList>
    </citation>
    <scope>NUCLEOTIDE SEQUENCE [LARGE SCALE GENOMIC DNA]</scope>
    <source>
        <strain evidence="12 13">Japan</strain>
    </source>
</reference>
<dbReference type="PROSITE" id="PS50082">
    <property type="entry name" value="WD_REPEATS_2"/>
    <property type="match status" value="2"/>
</dbReference>
<evidence type="ECO:0000256" key="10">
    <source>
        <dbReference type="ARBA" id="ARBA00023242"/>
    </source>
</evidence>
<feature type="repeat" description="WD" evidence="11">
    <location>
        <begin position="266"/>
        <end position="304"/>
    </location>
</feature>
<dbReference type="EMBL" id="AP028924">
    <property type="protein sequence ID" value="BET03304.1"/>
    <property type="molecule type" value="Genomic_DNA"/>
</dbReference>
<dbReference type="InterPro" id="IPR037289">
    <property type="entry name" value="Elp2"/>
</dbReference>
<evidence type="ECO:0000256" key="6">
    <source>
        <dbReference type="ARBA" id="ARBA00022490"/>
    </source>
</evidence>
<evidence type="ECO:0000256" key="11">
    <source>
        <dbReference type="PROSITE-ProRule" id="PRU00221"/>
    </source>
</evidence>
<accession>A0ABN7BG25</accession>
<dbReference type="InterPro" id="IPR015943">
    <property type="entry name" value="WD40/YVTN_repeat-like_dom_sf"/>
</dbReference>
<organism evidence="12 13">
    <name type="scientific">Nesidiocoris tenuis</name>
    <dbReference type="NCBI Taxonomy" id="355587"/>
    <lineage>
        <taxon>Eukaryota</taxon>
        <taxon>Metazoa</taxon>
        <taxon>Ecdysozoa</taxon>
        <taxon>Arthropoda</taxon>
        <taxon>Hexapoda</taxon>
        <taxon>Insecta</taxon>
        <taxon>Pterygota</taxon>
        <taxon>Neoptera</taxon>
        <taxon>Paraneoptera</taxon>
        <taxon>Hemiptera</taxon>
        <taxon>Heteroptera</taxon>
        <taxon>Panheteroptera</taxon>
        <taxon>Cimicomorpha</taxon>
        <taxon>Miridae</taxon>
        <taxon>Dicyphina</taxon>
        <taxon>Nesidiocoris</taxon>
    </lineage>
</organism>
<dbReference type="PANTHER" id="PTHR44111">
    <property type="entry name" value="ELONGATOR COMPLEX PROTEIN 2"/>
    <property type="match status" value="1"/>
</dbReference>
<name>A0ABN7BG25_9HEMI</name>
<dbReference type="InterPro" id="IPR001680">
    <property type="entry name" value="WD40_rpt"/>
</dbReference>
<evidence type="ECO:0000256" key="1">
    <source>
        <dbReference type="ARBA" id="ARBA00004123"/>
    </source>
</evidence>